<dbReference type="SUPFAM" id="SSF48445">
    <property type="entry name" value="14-3-3 protein"/>
    <property type="match status" value="1"/>
</dbReference>
<dbReference type="InterPro" id="IPR000308">
    <property type="entry name" value="14-3-3"/>
</dbReference>
<dbReference type="Gene3D" id="1.20.190.20">
    <property type="entry name" value="14-3-3 domain"/>
    <property type="match status" value="1"/>
</dbReference>
<evidence type="ECO:0000313" key="6">
    <source>
        <dbReference type="Proteomes" id="UP001642484"/>
    </source>
</evidence>
<evidence type="ECO:0000256" key="2">
    <source>
        <dbReference type="SAM" id="MobiDB-lite"/>
    </source>
</evidence>
<reference evidence="5 6" key="1">
    <citation type="submission" date="2024-02" db="EMBL/GenBank/DDBJ databases">
        <authorList>
            <person name="Chen Y."/>
            <person name="Shah S."/>
            <person name="Dougan E. K."/>
            <person name="Thang M."/>
            <person name="Chan C."/>
        </authorList>
    </citation>
    <scope>NUCLEOTIDE SEQUENCE [LARGE SCALE GENOMIC DNA]</scope>
</reference>
<evidence type="ECO:0000259" key="4">
    <source>
        <dbReference type="SMART" id="SM00101"/>
    </source>
</evidence>
<name>A0ABP0HSM3_9DINO</name>
<dbReference type="InterPro" id="IPR036815">
    <property type="entry name" value="14-3-3_dom_sf"/>
</dbReference>
<proteinExistence type="inferred from homology"/>
<dbReference type="InterPro" id="IPR023410">
    <property type="entry name" value="14-3-3_domain"/>
</dbReference>
<organism evidence="5 6">
    <name type="scientific">Durusdinium trenchii</name>
    <dbReference type="NCBI Taxonomy" id="1381693"/>
    <lineage>
        <taxon>Eukaryota</taxon>
        <taxon>Sar</taxon>
        <taxon>Alveolata</taxon>
        <taxon>Dinophyceae</taxon>
        <taxon>Suessiales</taxon>
        <taxon>Symbiodiniaceae</taxon>
        <taxon>Durusdinium</taxon>
    </lineage>
</organism>
<feature type="chain" id="PRO_5047475294" description="14-3-3 domain-containing protein" evidence="3">
    <location>
        <begin position="19"/>
        <end position="314"/>
    </location>
</feature>
<gene>
    <name evidence="5" type="ORF">CCMP2556_LOCUS3149</name>
</gene>
<feature type="signal peptide" evidence="3">
    <location>
        <begin position="1"/>
        <end position="18"/>
    </location>
</feature>
<keyword evidence="6" id="KW-1185">Reference proteome</keyword>
<comment type="caution">
    <text evidence="5">The sequence shown here is derived from an EMBL/GenBank/DDBJ whole genome shotgun (WGS) entry which is preliminary data.</text>
</comment>
<accession>A0ABP0HSM3</accession>
<keyword evidence="3" id="KW-0732">Signal</keyword>
<protein>
    <recommendedName>
        <fullName evidence="4">14-3-3 domain-containing protein</fullName>
    </recommendedName>
</protein>
<sequence length="314" mass="34302">MRCMFICIALSSPAVLLTDPQPLPVTHPHSLSERQNGTNAMDESVLVTLARVAERAERYDEMADFMKQRVEVGSALNPEERDMFSAAFKNSLTERRHAVRVAAGVEQMEQAEGRDAYASLAGGYRSKMEAELQEICSNALALLGSLVSSAEPGEAKTFFLKMQGDYYRHSDALPGYLAEWTTGPAKSEVAGQAMNVYKQGMGEAMSLPTAHPAAWRVLLRSLPVPPQDTDSAVATATEALNAASAGIEDIPEESRNDARRREGEVSPRKLSSDTGGLMDSMTMPKWIEQTTWSWSLSSVRAFVPQSIEIEDGLI</sequence>
<evidence type="ECO:0000256" key="1">
    <source>
        <dbReference type="ARBA" id="ARBA00006141"/>
    </source>
</evidence>
<feature type="domain" description="14-3-3" evidence="4">
    <location>
        <begin position="41"/>
        <end position="264"/>
    </location>
</feature>
<dbReference type="SMART" id="SM00101">
    <property type="entry name" value="14_3_3"/>
    <property type="match status" value="1"/>
</dbReference>
<feature type="region of interest" description="Disordered" evidence="2">
    <location>
        <begin position="243"/>
        <end position="277"/>
    </location>
</feature>
<dbReference type="Proteomes" id="UP001642484">
    <property type="component" value="Unassembled WGS sequence"/>
</dbReference>
<dbReference type="PRINTS" id="PR00305">
    <property type="entry name" value="1433ZETA"/>
</dbReference>
<feature type="compositionally biased region" description="Basic and acidic residues" evidence="2">
    <location>
        <begin position="252"/>
        <end position="271"/>
    </location>
</feature>
<dbReference type="CDD" id="cd08774">
    <property type="entry name" value="14-3-3"/>
    <property type="match status" value="1"/>
</dbReference>
<comment type="similarity">
    <text evidence="1">Belongs to the 14-3-3 family.</text>
</comment>
<evidence type="ECO:0000313" key="5">
    <source>
        <dbReference type="EMBL" id="CAK8993206.1"/>
    </source>
</evidence>
<dbReference type="EMBL" id="CAXAMN010001225">
    <property type="protein sequence ID" value="CAK8993206.1"/>
    <property type="molecule type" value="Genomic_DNA"/>
</dbReference>
<evidence type="ECO:0000256" key="3">
    <source>
        <dbReference type="SAM" id="SignalP"/>
    </source>
</evidence>
<dbReference type="Pfam" id="PF00244">
    <property type="entry name" value="14-3-3"/>
    <property type="match status" value="1"/>
</dbReference>
<dbReference type="PANTHER" id="PTHR18860">
    <property type="entry name" value="14-3-3 PROTEIN"/>
    <property type="match status" value="1"/>
</dbReference>